<keyword evidence="5" id="KW-0816">Tricarboxylic acid cycle</keyword>
<comment type="catalytic activity">
    <reaction evidence="5">
        <text>succinate + ATP + CoA = succinyl-CoA + ADP + phosphate</text>
        <dbReference type="Rhea" id="RHEA:17661"/>
        <dbReference type="ChEBI" id="CHEBI:30031"/>
        <dbReference type="ChEBI" id="CHEBI:30616"/>
        <dbReference type="ChEBI" id="CHEBI:43474"/>
        <dbReference type="ChEBI" id="CHEBI:57287"/>
        <dbReference type="ChEBI" id="CHEBI:57292"/>
        <dbReference type="ChEBI" id="CHEBI:456216"/>
        <dbReference type="EC" id="6.2.1.5"/>
    </reaction>
</comment>
<accession>A0ABS5HI63</accession>
<dbReference type="PANTHER" id="PTHR11815:SF10">
    <property type="entry name" value="SUCCINATE--COA LIGASE [GDP-FORMING] SUBUNIT BETA, MITOCHONDRIAL"/>
    <property type="match status" value="1"/>
</dbReference>
<dbReference type="NCBIfam" id="NF001913">
    <property type="entry name" value="PRK00696.1"/>
    <property type="match status" value="1"/>
</dbReference>
<dbReference type="InterPro" id="IPR005809">
    <property type="entry name" value="Succ_CoA_ligase-like_bsu"/>
</dbReference>
<comment type="similarity">
    <text evidence="5">Belongs to the succinate/malate CoA ligase beta subunit family.</text>
</comment>
<feature type="binding site" evidence="5">
    <location>
        <begin position="53"/>
        <end position="55"/>
    </location>
    <ligand>
        <name>ATP</name>
        <dbReference type="ChEBI" id="CHEBI:30616"/>
    </ligand>
</feature>
<comment type="cofactor">
    <cofactor evidence="5">
        <name>Mg(2+)</name>
        <dbReference type="ChEBI" id="CHEBI:18420"/>
    </cofactor>
    <text evidence="5">Binds 1 Mg(2+) ion per subunit.</text>
</comment>
<dbReference type="PANTHER" id="PTHR11815">
    <property type="entry name" value="SUCCINYL-COA SYNTHETASE BETA CHAIN"/>
    <property type="match status" value="1"/>
</dbReference>
<comment type="function">
    <text evidence="5">Succinyl-CoA synthetase functions in the citric acid cycle (TCA), coupling the hydrolysis of succinyl-CoA to the synthesis of either ATP or GTP and thus represents the only step of substrate-level phosphorylation in the TCA. The beta subunit provides nucleotide specificity of the enzyme and binds the substrate succinate, while the binding sites for coenzyme A and phosphate are found in the alpha subunit.</text>
</comment>
<dbReference type="InterPro" id="IPR005811">
    <property type="entry name" value="SUCC_ACL_C"/>
</dbReference>
<feature type="binding site" evidence="5">
    <location>
        <position position="213"/>
    </location>
    <ligand>
        <name>Mg(2+)</name>
        <dbReference type="ChEBI" id="CHEBI:18420"/>
    </ligand>
</feature>
<organism evidence="8 9">
    <name type="scientific">Campylobacter anatolicus</name>
    <dbReference type="NCBI Taxonomy" id="2829105"/>
    <lineage>
        <taxon>Bacteria</taxon>
        <taxon>Pseudomonadati</taxon>
        <taxon>Campylobacterota</taxon>
        <taxon>Epsilonproteobacteria</taxon>
        <taxon>Campylobacterales</taxon>
        <taxon>Campylobacteraceae</taxon>
        <taxon>Campylobacter</taxon>
    </lineage>
</organism>
<dbReference type="Gene3D" id="3.40.50.261">
    <property type="entry name" value="Succinyl-CoA synthetase domains"/>
    <property type="match status" value="1"/>
</dbReference>
<comment type="pathway">
    <text evidence="5">Carbohydrate metabolism; tricarboxylic acid cycle; succinate from succinyl-CoA (ligase route): step 1/1.</text>
</comment>
<dbReference type="PIRSF" id="PIRSF001554">
    <property type="entry name" value="SucCS_beta"/>
    <property type="match status" value="1"/>
</dbReference>
<feature type="binding site" evidence="5">
    <location>
        <position position="102"/>
    </location>
    <ligand>
        <name>ATP</name>
        <dbReference type="ChEBI" id="CHEBI:30616"/>
    </ligand>
</feature>
<dbReference type="SUPFAM" id="SSF56059">
    <property type="entry name" value="Glutathione synthetase ATP-binding domain-like"/>
    <property type="match status" value="1"/>
</dbReference>
<keyword evidence="4 5" id="KW-0460">Magnesium</keyword>
<feature type="binding site" evidence="5">
    <location>
        <position position="264"/>
    </location>
    <ligand>
        <name>substrate</name>
        <note>ligand shared with subunit alpha</note>
    </ligand>
</feature>
<feature type="domain" description="ATP-grasp" evidence="7">
    <location>
        <begin position="9"/>
        <end position="227"/>
    </location>
</feature>
<dbReference type="HAMAP" id="MF_00558">
    <property type="entry name" value="Succ_CoA_beta"/>
    <property type="match status" value="1"/>
</dbReference>
<dbReference type="InterPro" id="IPR017866">
    <property type="entry name" value="Succ-CoA_synthase_bsu_CS"/>
</dbReference>
<dbReference type="Gene3D" id="3.30.470.20">
    <property type="entry name" value="ATP-grasp fold, B domain"/>
    <property type="match status" value="1"/>
</dbReference>
<evidence type="ECO:0000256" key="2">
    <source>
        <dbReference type="ARBA" id="ARBA00022723"/>
    </source>
</evidence>
<feature type="binding site" evidence="5">
    <location>
        <position position="199"/>
    </location>
    <ligand>
        <name>Mg(2+)</name>
        <dbReference type="ChEBI" id="CHEBI:18420"/>
    </ligand>
</feature>
<dbReference type="Proteomes" id="UP000682951">
    <property type="component" value="Unassembled WGS sequence"/>
</dbReference>
<comment type="catalytic activity">
    <reaction evidence="5">
        <text>GTP + succinate + CoA = succinyl-CoA + GDP + phosphate</text>
        <dbReference type="Rhea" id="RHEA:22120"/>
        <dbReference type="ChEBI" id="CHEBI:30031"/>
        <dbReference type="ChEBI" id="CHEBI:37565"/>
        <dbReference type="ChEBI" id="CHEBI:43474"/>
        <dbReference type="ChEBI" id="CHEBI:57287"/>
        <dbReference type="ChEBI" id="CHEBI:57292"/>
        <dbReference type="ChEBI" id="CHEBI:58189"/>
    </reaction>
</comment>
<keyword evidence="5 6" id="KW-0067">ATP-binding</keyword>
<evidence type="ECO:0000256" key="6">
    <source>
        <dbReference type="PROSITE-ProRule" id="PRU00409"/>
    </source>
</evidence>
<keyword evidence="2 5" id="KW-0479">Metal-binding</keyword>
<keyword evidence="3 5" id="KW-0547">Nucleotide-binding</keyword>
<name>A0ABS5HI63_9BACT</name>
<gene>
    <name evidence="5 8" type="primary">sucC</name>
    <name evidence="8" type="ORF">KDD93_05165</name>
</gene>
<dbReference type="InterPro" id="IPR013650">
    <property type="entry name" value="ATP-grasp_succ-CoA_synth-type"/>
</dbReference>
<dbReference type="EMBL" id="JAGSSW010000004">
    <property type="protein sequence ID" value="MBR8463964.1"/>
    <property type="molecule type" value="Genomic_DNA"/>
</dbReference>
<evidence type="ECO:0000256" key="5">
    <source>
        <dbReference type="HAMAP-Rule" id="MF_00558"/>
    </source>
</evidence>
<dbReference type="InterPro" id="IPR011761">
    <property type="entry name" value="ATP-grasp"/>
</dbReference>
<protein>
    <recommendedName>
        <fullName evidence="5">Succinate--CoA ligase [ADP-forming] subunit beta</fullName>
        <ecNumber evidence="5">6.2.1.5</ecNumber>
    </recommendedName>
    <alternativeName>
        <fullName evidence="5">Succinyl-CoA synthetase subunit beta</fullName>
        <shortName evidence="5">SCS-beta</shortName>
    </alternativeName>
</protein>
<feature type="binding site" evidence="5">
    <location>
        <position position="99"/>
    </location>
    <ligand>
        <name>ATP</name>
        <dbReference type="ChEBI" id="CHEBI:30616"/>
    </ligand>
</feature>
<dbReference type="PROSITE" id="PS50975">
    <property type="entry name" value="ATP_GRASP"/>
    <property type="match status" value="1"/>
</dbReference>
<dbReference type="PROSITE" id="PS01217">
    <property type="entry name" value="SUCCINYL_COA_LIG_3"/>
    <property type="match status" value="1"/>
</dbReference>
<dbReference type="EC" id="6.2.1.5" evidence="5"/>
<evidence type="ECO:0000256" key="4">
    <source>
        <dbReference type="ARBA" id="ARBA00022842"/>
    </source>
</evidence>
<dbReference type="Gene3D" id="3.30.1490.20">
    <property type="entry name" value="ATP-grasp fold, A domain"/>
    <property type="match status" value="1"/>
</dbReference>
<evidence type="ECO:0000313" key="8">
    <source>
        <dbReference type="EMBL" id="MBR8463964.1"/>
    </source>
</evidence>
<reference evidence="8 9" key="1">
    <citation type="submission" date="2021-04" db="EMBL/GenBank/DDBJ databases">
        <title>Molecular and phenotypic characterization and identification of bacterial isolates recovered from the Anatolian ground squirrels (Spermophilus xanthoprymnus) and which have the potential to form a new species in the Campylobacter genus.</title>
        <authorList>
            <person name="Aydin F."/>
            <person name="Abay S."/>
            <person name="Kayman T."/>
            <person name="Karakaya E."/>
            <person name="Mustak H.K."/>
            <person name="Mustak I.B."/>
            <person name="Bilgin N."/>
            <person name="Duzler A."/>
            <person name="Sahin O."/>
            <person name="Guran O."/>
            <person name="Saticioglu I.B."/>
        </authorList>
    </citation>
    <scope>NUCLEOTIDE SEQUENCE [LARGE SCALE GENOMIC DNA]</scope>
    <source>
        <strain evidence="9">faydin-G24</strain>
    </source>
</reference>
<dbReference type="SUPFAM" id="SSF52210">
    <property type="entry name" value="Succinyl-CoA synthetase domains"/>
    <property type="match status" value="1"/>
</dbReference>
<keyword evidence="9" id="KW-1185">Reference proteome</keyword>
<dbReference type="Pfam" id="PF08442">
    <property type="entry name" value="ATP-grasp_2"/>
    <property type="match status" value="1"/>
</dbReference>
<evidence type="ECO:0000259" key="7">
    <source>
        <dbReference type="PROSITE" id="PS50975"/>
    </source>
</evidence>
<sequence length="399" mass="43691">MNIHEYQAKAILKSYGVNVARGEVASSADEIDTALRLLDGEKFAIKAQIHAGGRGLAGGVKITKSRDEAVKLGLELLGKRLVTPQTSKNGIIVNKIYIEEAVDVAREFYLSLAFDRDNENISLIVSKDGGTSIEELATHSPHLIKKVQIDTQIGLCEFHTQILINFLDIDKTMWEKLHEIITKLYKIYIEKDANLIEINPLVLTTNSEFYALDAKISFDDSALFRHADILELTDESQTDASENEAKAQNLNYIKLDGNVGCVVNGAGLAMATMDIIKMLGGEAANFLDVGGGATSERVARAFRLILNDKNVRVIFVNIFGGIVRCDRIAEGIIQAAEQVGLSVPAVIRLDGTNAKEALQMLKKSNLRGLYTSDDLLEGAKLAVKLANDSEVGKNEYINR</sequence>
<comment type="subunit">
    <text evidence="5">Heterotetramer of two alpha and two beta subunits.</text>
</comment>
<dbReference type="InterPro" id="IPR013815">
    <property type="entry name" value="ATP_grasp_subdomain_1"/>
</dbReference>
<dbReference type="Pfam" id="PF00549">
    <property type="entry name" value="Ligase_CoA"/>
    <property type="match status" value="1"/>
</dbReference>
<feature type="binding site" evidence="5">
    <location>
        <position position="107"/>
    </location>
    <ligand>
        <name>ATP</name>
        <dbReference type="ChEBI" id="CHEBI:30616"/>
    </ligand>
</feature>
<evidence type="ECO:0000313" key="9">
    <source>
        <dbReference type="Proteomes" id="UP000682951"/>
    </source>
</evidence>
<evidence type="ECO:0000256" key="1">
    <source>
        <dbReference type="ARBA" id="ARBA00022598"/>
    </source>
</evidence>
<dbReference type="NCBIfam" id="TIGR01016">
    <property type="entry name" value="sucCoAbeta"/>
    <property type="match status" value="1"/>
</dbReference>
<keyword evidence="1 5" id="KW-0436">Ligase</keyword>
<dbReference type="GO" id="GO:0004775">
    <property type="term" value="F:succinate-CoA ligase (ADP-forming) activity"/>
    <property type="evidence" value="ECO:0007669"/>
    <property type="project" value="UniProtKB-EC"/>
</dbReference>
<feature type="binding site" evidence="5">
    <location>
        <position position="46"/>
    </location>
    <ligand>
        <name>ATP</name>
        <dbReference type="ChEBI" id="CHEBI:30616"/>
    </ligand>
</feature>
<proteinExistence type="inferred from homology"/>
<feature type="binding site" evidence="5">
    <location>
        <begin position="321"/>
        <end position="323"/>
    </location>
    <ligand>
        <name>substrate</name>
        <note>ligand shared with subunit alpha</note>
    </ligand>
</feature>
<evidence type="ECO:0000256" key="3">
    <source>
        <dbReference type="ARBA" id="ARBA00022741"/>
    </source>
</evidence>
<dbReference type="RefSeq" id="WP_212141972.1">
    <property type="nucleotide sequence ID" value="NZ_JAGSSW010000004.1"/>
</dbReference>
<comment type="caution">
    <text evidence="8">The sequence shown here is derived from an EMBL/GenBank/DDBJ whole genome shotgun (WGS) entry which is preliminary data.</text>
</comment>
<dbReference type="InterPro" id="IPR016102">
    <property type="entry name" value="Succinyl-CoA_synth-like"/>
</dbReference>